<accession>A0ABP7FJD5</accession>
<dbReference type="InterPro" id="IPR010982">
    <property type="entry name" value="Lambda_DNA-bd_dom_sf"/>
</dbReference>
<keyword evidence="3" id="KW-1185">Reference proteome</keyword>
<dbReference type="Pfam" id="PF19054">
    <property type="entry name" value="DUF5753"/>
    <property type="match status" value="1"/>
</dbReference>
<comment type="caution">
    <text evidence="2">The sequence shown here is derived from an EMBL/GenBank/DDBJ whole genome shotgun (WGS) entry which is preliminary data.</text>
</comment>
<dbReference type="SMART" id="SM00530">
    <property type="entry name" value="HTH_XRE"/>
    <property type="match status" value="1"/>
</dbReference>
<dbReference type="Proteomes" id="UP001500908">
    <property type="component" value="Unassembled WGS sequence"/>
</dbReference>
<proteinExistence type="predicted"/>
<dbReference type="PROSITE" id="PS50943">
    <property type="entry name" value="HTH_CROC1"/>
    <property type="match status" value="1"/>
</dbReference>
<protein>
    <submittedName>
        <fullName evidence="2">Helix-turn-helix transcriptional regulator</fullName>
    </submittedName>
</protein>
<dbReference type="Pfam" id="PF13560">
    <property type="entry name" value="HTH_31"/>
    <property type="match status" value="1"/>
</dbReference>
<dbReference type="RefSeq" id="WP_344970209.1">
    <property type="nucleotide sequence ID" value="NZ_BAABDD010000007.1"/>
</dbReference>
<reference evidence="3" key="1">
    <citation type="journal article" date="2019" name="Int. J. Syst. Evol. Microbiol.">
        <title>The Global Catalogue of Microorganisms (GCM) 10K type strain sequencing project: providing services to taxonomists for standard genome sequencing and annotation.</title>
        <authorList>
            <consortium name="The Broad Institute Genomics Platform"/>
            <consortium name="The Broad Institute Genome Sequencing Center for Infectious Disease"/>
            <person name="Wu L."/>
            <person name="Ma J."/>
        </authorList>
    </citation>
    <scope>NUCLEOTIDE SEQUENCE [LARGE SCALE GENOMIC DNA]</scope>
    <source>
        <strain evidence="3">JCM 17137</strain>
    </source>
</reference>
<gene>
    <name evidence="2" type="ORF">GCM10022402_20820</name>
</gene>
<evidence type="ECO:0000313" key="2">
    <source>
        <dbReference type="EMBL" id="GAA3740858.1"/>
    </source>
</evidence>
<dbReference type="InterPro" id="IPR001387">
    <property type="entry name" value="Cro/C1-type_HTH"/>
</dbReference>
<dbReference type="SUPFAM" id="SSF47413">
    <property type="entry name" value="lambda repressor-like DNA-binding domains"/>
    <property type="match status" value="1"/>
</dbReference>
<organism evidence="2 3">
    <name type="scientific">Salinactinospora qingdaonensis</name>
    <dbReference type="NCBI Taxonomy" id="702744"/>
    <lineage>
        <taxon>Bacteria</taxon>
        <taxon>Bacillati</taxon>
        <taxon>Actinomycetota</taxon>
        <taxon>Actinomycetes</taxon>
        <taxon>Streptosporangiales</taxon>
        <taxon>Nocardiopsidaceae</taxon>
        <taxon>Salinactinospora</taxon>
    </lineage>
</organism>
<dbReference type="EMBL" id="BAABDD010000007">
    <property type="protein sequence ID" value="GAA3740858.1"/>
    <property type="molecule type" value="Genomic_DNA"/>
</dbReference>
<dbReference type="CDD" id="cd00093">
    <property type="entry name" value="HTH_XRE"/>
    <property type="match status" value="1"/>
</dbReference>
<dbReference type="InterPro" id="IPR043917">
    <property type="entry name" value="DUF5753"/>
</dbReference>
<name>A0ABP7FJD5_9ACTN</name>
<evidence type="ECO:0000313" key="3">
    <source>
        <dbReference type="Proteomes" id="UP001500908"/>
    </source>
</evidence>
<dbReference type="Gene3D" id="1.10.260.40">
    <property type="entry name" value="lambda repressor-like DNA-binding domains"/>
    <property type="match status" value="1"/>
</dbReference>
<evidence type="ECO:0000259" key="1">
    <source>
        <dbReference type="PROSITE" id="PS50943"/>
    </source>
</evidence>
<feature type="domain" description="HTH cro/C1-type" evidence="1">
    <location>
        <begin position="17"/>
        <end position="49"/>
    </location>
</feature>
<sequence>MRGSSDPIRQRHLVNQLKRLRTEADMSQEAVAEEMGWDRSKIVRIESGKVLTVKASDVRALGDLYGLGPERKAALVELAKRARTPGWWHRYEDVLPDAYVALEEDASYISNYEPLCVPGLLQTEEYTAALTWAAGETEETTVQRRAEARANRRQTLLNQNKPPKLWLVIDEAVLLREVGGRETMRGQLQRILELGGLPNINVQVLPLARGAHAAMGGPFVLLEFPASSPIVYLENDISGLYMETEVEITRYRLVFDLIQDKALSTDDSVSYLEKHLSRLSD</sequence>